<evidence type="ECO:0000256" key="1">
    <source>
        <dbReference type="ARBA" id="ARBA00009477"/>
    </source>
</evidence>
<dbReference type="Gene3D" id="2.40.420.20">
    <property type="match status" value="1"/>
</dbReference>
<evidence type="ECO:0000259" key="5">
    <source>
        <dbReference type="Pfam" id="PF25954"/>
    </source>
</evidence>
<dbReference type="InterPro" id="IPR006143">
    <property type="entry name" value="RND_pump_MFP"/>
</dbReference>
<dbReference type="Pfam" id="PF00364">
    <property type="entry name" value="Biotin_lipoyl"/>
    <property type="match status" value="1"/>
</dbReference>
<name>A0ABP8QXL5_9SPHI</name>
<dbReference type="Gene3D" id="1.10.287.470">
    <property type="entry name" value="Helix hairpin bin"/>
    <property type="match status" value="1"/>
</dbReference>
<feature type="domain" description="Lipoyl-binding" evidence="4">
    <location>
        <begin position="77"/>
        <end position="111"/>
    </location>
</feature>
<keyword evidence="2" id="KW-0175">Coiled coil</keyword>
<comment type="similarity">
    <text evidence="1">Belongs to the membrane fusion protein (MFP) (TC 8.A.1) family.</text>
</comment>
<dbReference type="Gene3D" id="2.40.30.170">
    <property type="match status" value="1"/>
</dbReference>
<keyword evidence="3" id="KW-0812">Transmembrane</keyword>
<feature type="domain" description="YknX-like C-terminal permuted SH3-like" evidence="6">
    <location>
        <begin position="281"/>
        <end position="348"/>
    </location>
</feature>
<keyword evidence="8" id="KW-1185">Reference proteome</keyword>
<evidence type="ECO:0000313" key="8">
    <source>
        <dbReference type="Proteomes" id="UP001500394"/>
    </source>
</evidence>
<feature type="coiled-coil region" evidence="2">
    <location>
        <begin position="103"/>
        <end position="161"/>
    </location>
</feature>
<dbReference type="InterPro" id="IPR058792">
    <property type="entry name" value="Beta-barrel_RND_2"/>
</dbReference>
<evidence type="ECO:0000259" key="6">
    <source>
        <dbReference type="Pfam" id="PF25989"/>
    </source>
</evidence>
<keyword evidence="3" id="KW-0472">Membrane</keyword>
<dbReference type="RefSeq" id="WP_345064799.1">
    <property type="nucleotide sequence ID" value="NZ_BAABGR010000006.1"/>
</dbReference>
<evidence type="ECO:0000256" key="2">
    <source>
        <dbReference type="SAM" id="Coils"/>
    </source>
</evidence>
<dbReference type="PANTHER" id="PTHR30469:SF15">
    <property type="entry name" value="HLYD FAMILY OF SECRETION PROTEINS"/>
    <property type="match status" value="1"/>
</dbReference>
<evidence type="ECO:0000259" key="4">
    <source>
        <dbReference type="Pfam" id="PF00364"/>
    </source>
</evidence>
<feature type="domain" description="CusB-like beta-barrel" evidence="5">
    <location>
        <begin position="203"/>
        <end position="275"/>
    </location>
</feature>
<gene>
    <name evidence="7" type="ORF">GCM10023173_07110</name>
</gene>
<dbReference type="Gene3D" id="2.40.50.100">
    <property type="match status" value="1"/>
</dbReference>
<evidence type="ECO:0000313" key="7">
    <source>
        <dbReference type="EMBL" id="GAA4512673.1"/>
    </source>
</evidence>
<organism evidence="7 8">
    <name type="scientific">Sphingobacterium thermophilum</name>
    <dbReference type="NCBI Taxonomy" id="768534"/>
    <lineage>
        <taxon>Bacteria</taxon>
        <taxon>Pseudomonadati</taxon>
        <taxon>Bacteroidota</taxon>
        <taxon>Sphingobacteriia</taxon>
        <taxon>Sphingobacteriales</taxon>
        <taxon>Sphingobacteriaceae</taxon>
        <taxon>Sphingobacterium</taxon>
    </lineage>
</organism>
<dbReference type="Pfam" id="PF25954">
    <property type="entry name" value="Beta-barrel_RND_2"/>
    <property type="match status" value="1"/>
</dbReference>
<dbReference type="Pfam" id="PF25989">
    <property type="entry name" value="YknX_C"/>
    <property type="match status" value="1"/>
</dbReference>
<reference evidence="8" key="1">
    <citation type="journal article" date="2019" name="Int. J. Syst. Evol. Microbiol.">
        <title>The Global Catalogue of Microorganisms (GCM) 10K type strain sequencing project: providing services to taxonomists for standard genome sequencing and annotation.</title>
        <authorList>
            <consortium name="The Broad Institute Genomics Platform"/>
            <consortium name="The Broad Institute Genome Sequencing Center for Infectious Disease"/>
            <person name="Wu L."/>
            <person name="Ma J."/>
        </authorList>
    </citation>
    <scope>NUCLEOTIDE SEQUENCE [LARGE SCALE GENOMIC DNA]</scope>
    <source>
        <strain evidence="8">JCM 17858</strain>
    </source>
</reference>
<accession>A0ABP8QXL5</accession>
<dbReference type="Proteomes" id="UP001500394">
    <property type="component" value="Unassembled WGS sequence"/>
</dbReference>
<dbReference type="InterPro" id="IPR000089">
    <property type="entry name" value="Biotin_lipoyl"/>
</dbReference>
<dbReference type="PANTHER" id="PTHR30469">
    <property type="entry name" value="MULTIDRUG RESISTANCE PROTEIN MDTA"/>
    <property type="match status" value="1"/>
</dbReference>
<evidence type="ECO:0000256" key="3">
    <source>
        <dbReference type="SAM" id="Phobius"/>
    </source>
</evidence>
<keyword evidence="3" id="KW-1133">Transmembrane helix</keyword>
<dbReference type="EMBL" id="BAABGR010000006">
    <property type="protein sequence ID" value="GAA4512673.1"/>
    <property type="molecule type" value="Genomic_DNA"/>
</dbReference>
<dbReference type="NCBIfam" id="TIGR01730">
    <property type="entry name" value="RND_mfp"/>
    <property type="match status" value="1"/>
</dbReference>
<comment type="caution">
    <text evidence="7">The sequence shown here is derived from an EMBL/GenBank/DDBJ whole genome shotgun (WGS) entry which is preliminary data.</text>
</comment>
<dbReference type="SUPFAM" id="SSF111369">
    <property type="entry name" value="HlyD-like secretion proteins"/>
    <property type="match status" value="1"/>
</dbReference>
<dbReference type="InterPro" id="IPR058637">
    <property type="entry name" value="YknX-like_C"/>
</dbReference>
<proteinExistence type="inferred from homology"/>
<sequence length="351" mass="36994">MKRAIITVIIIAAAIGGIFFILKKNKAKNDAVTQEASKTNAYVAVRVDTAQNATVDASYVANGTFEPKQEVIVAAETAGRVVRVLVDEGSYVSAGQTLAVVEGDKLNVNVANAQANYDNALQNLQRFESAFKTGGVTQQQLDQARLSFENAKNNLRSAKLTAGDVTIKTSVAGIVNSRKIEPGSYVNPGTAAFEIVNVSSLKLRVNVDEKNVATLAVGQPVNVTASVYNDKTYTGRITFIAPKSDGSLNFPVEIEVPNKGNELRAGMYGTAHFGGNSTANVLVVPRAAFVGSVSDNTIFVAKDGKAVETKVVSGRSFGDKIEIVSGLNAGDVVIISGQINLLNGTAIEIIK</sequence>
<feature type="transmembrane region" description="Helical" evidence="3">
    <location>
        <begin position="6"/>
        <end position="22"/>
    </location>
</feature>
<protein>
    <submittedName>
        <fullName evidence="7">Efflux RND transporter periplasmic adaptor subunit</fullName>
    </submittedName>
</protein>